<keyword evidence="9" id="KW-1185">Reference proteome</keyword>
<evidence type="ECO:0000256" key="1">
    <source>
        <dbReference type="ARBA" id="ARBA00004123"/>
    </source>
</evidence>
<dbReference type="AlphaFoldDB" id="A0A319DL12"/>
<proteinExistence type="predicted"/>
<dbReference type="SMART" id="SM01168">
    <property type="entry name" value="DUF1907"/>
    <property type="match status" value="1"/>
</dbReference>
<dbReference type="Proteomes" id="UP000247810">
    <property type="component" value="Unassembled WGS sequence"/>
</dbReference>
<dbReference type="Pfam" id="PF08925">
    <property type="entry name" value="DUF1907"/>
    <property type="match status" value="1"/>
</dbReference>
<comment type="subunit">
    <text evidence="2">Monomer.</text>
</comment>
<keyword evidence="4" id="KW-0378">Hydrolase</keyword>
<evidence type="ECO:0000313" key="8">
    <source>
        <dbReference type="EMBL" id="PYH98236.1"/>
    </source>
</evidence>
<sequence length="318" mass="34800">MHTQKHPISAPSLEELVETLQAPLAANYEHATISVVPCPDLRNAPFHLATEGLSGDEKIADVGGQANLFPRPRLDCIYPMPDIAKAMEMSSARGSLIGAGAGPFHVVGQNCELAPNLSWQDGFENINNQTRIVQIRRDTREVNLQKSTCPGCALMVNLYGSLGEPGPVIKITAKKRKGPEKSFTECIRKGLLAAYGESRTVSLGGAFLVNSGKARFHVMPDFPSEEELPFKDRKQLENWLTYHDFEAPIVCLSVLHSADPEKAMGLRIEHTHCFSPLGENAGGHYHYDVNAAEEIGYEAYFNAAKVICRIDMPEATSA</sequence>
<dbReference type="GO" id="GO:0016788">
    <property type="term" value="F:hydrolase activity, acting on ester bonds"/>
    <property type="evidence" value="ECO:0007669"/>
    <property type="project" value="TreeGrafter"/>
</dbReference>
<evidence type="ECO:0000256" key="5">
    <source>
        <dbReference type="ARBA" id="ARBA00022833"/>
    </source>
</evidence>
<evidence type="ECO:0000313" key="9">
    <source>
        <dbReference type="Proteomes" id="UP000247810"/>
    </source>
</evidence>
<evidence type="ECO:0000256" key="6">
    <source>
        <dbReference type="ARBA" id="ARBA00023242"/>
    </source>
</evidence>
<organism evidence="8 9">
    <name type="scientific">Aspergillus ellipticus CBS 707.79</name>
    <dbReference type="NCBI Taxonomy" id="1448320"/>
    <lineage>
        <taxon>Eukaryota</taxon>
        <taxon>Fungi</taxon>
        <taxon>Dikarya</taxon>
        <taxon>Ascomycota</taxon>
        <taxon>Pezizomycotina</taxon>
        <taxon>Eurotiomycetes</taxon>
        <taxon>Eurotiomycetidae</taxon>
        <taxon>Eurotiales</taxon>
        <taxon>Aspergillaceae</taxon>
        <taxon>Aspergillus</taxon>
        <taxon>Aspergillus subgen. Circumdati</taxon>
    </lineage>
</organism>
<protein>
    <submittedName>
        <fullName evidence="8">DUF1907-domain-containing protein</fullName>
    </submittedName>
</protein>
<dbReference type="CDD" id="cd17298">
    <property type="entry name" value="DUF1907"/>
    <property type="match status" value="1"/>
</dbReference>
<keyword evidence="6" id="KW-0539">Nucleus</keyword>
<keyword evidence="3" id="KW-0479">Metal-binding</keyword>
<evidence type="ECO:0000256" key="3">
    <source>
        <dbReference type="ARBA" id="ARBA00022723"/>
    </source>
</evidence>
<evidence type="ECO:0000256" key="2">
    <source>
        <dbReference type="ARBA" id="ARBA00011245"/>
    </source>
</evidence>
<accession>A0A319DL12</accession>
<dbReference type="GO" id="GO:0008270">
    <property type="term" value="F:zinc ion binding"/>
    <property type="evidence" value="ECO:0007669"/>
    <property type="project" value="TreeGrafter"/>
</dbReference>
<dbReference type="PANTHER" id="PTHR13204">
    <property type="entry name" value="PTD012 PROTEIN"/>
    <property type="match status" value="1"/>
</dbReference>
<reference evidence="8 9" key="1">
    <citation type="submission" date="2018-02" db="EMBL/GenBank/DDBJ databases">
        <title>The genomes of Aspergillus section Nigri reveals drivers in fungal speciation.</title>
        <authorList>
            <consortium name="DOE Joint Genome Institute"/>
            <person name="Vesth T.C."/>
            <person name="Nybo J."/>
            <person name="Theobald S."/>
            <person name="Brandl J."/>
            <person name="Frisvad J.C."/>
            <person name="Nielsen K.F."/>
            <person name="Lyhne E.K."/>
            <person name="Kogle M.E."/>
            <person name="Kuo A."/>
            <person name="Riley R."/>
            <person name="Clum A."/>
            <person name="Nolan M."/>
            <person name="Lipzen A."/>
            <person name="Salamov A."/>
            <person name="Henrissat B."/>
            <person name="Wiebenga A."/>
            <person name="De vries R.P."/>
            <person name="Grigoriev I.V."/>
            <person name="Mortensen U.H."/>
            <person name="Andersen M.R."/>
            <person name="Baker S.E."/>
        </authorList>
    </citation>
    <scope>NUCLEOTIDE SEQUENCE [LARGE SCALE GENOMIC DNA]</scope>
    <source>
        <strain evidence="8 9">CBS 707.79</strain>
    </source>
</reference>
<dbReference type="InterPro" id="IPR015021">
    <property type="entry name" value="C11orf54_DUF1907"/>
</dbReference>
<evidence type="ECO:0000259" key="7">
    <source>
        <dbReference type="SMART" id="SM01168"/>
    </source>
</evidence>
<dbReference type="EMBL" id="KZ825814">
    <property type="protein sequence ID" value="PYH98236.1"/>
    <property type="molecule type" value="Genomic_DNA"/>
</dbReference>
<dbReference type="VEuPathDB" id="FungiDB:BO71DRAFT_395522"/>
<dbReference type="OrthoDB" id="5119241at2759"/>
<feature type="domain" description="DUF1907" evidence="7">
    <location>
        <begin position="19"/>
        <end position="310"/>
    </location>
</feature>
<keyword evidence="5" id="KW-0862">Zinc</keyword>
<name>A0A319DL12_9EURO</name>
<dbReference type="GO" id="GO:0005634">
    <property type="term" value="C:nucleus"/>
    <property type="evidence" value="ECO:0007669"/>
    <property type="project" value="UniProtKB-SubCell"/>
</dbReference>
<dbReference type="PANTHER" id="PTHR13204:SF1">
    <property type="entry name" value="ESTER HYDROLASE C11ORF54"/>
    <property type="match status" value="1"/>
</dbReference>
<evidence type="ECO:0000256" key="4">
    <source>
        <dbReference type="ARBA" id="ARBA00022801"/>
    </source>
</evidence>
<comment type="subcellular location">
    <subcellularLocation>
        <location evidence="1">Nucleus</location>
    </subcellularLocation>
</comment>
<dbReference type="SUPFAM" id="SSF117856">
    <property type="entry name" value="AF0104/ALDC/Ptd012-like"/>
    <property type="match status" value="1"/>
</dbReference>
<gene>
    <name evidence="8" type="ORF">BO71DRAFT_395522</name>
</gene>